<evidence type="ECO:0000313" key="2">
    <source>
        <dbReference type="EMBL" id="PRP71256.1"/>
    </source>
</evidence>
<dbReference type="PROSITE" id="PS51301">
    <property type="entry name" value="KILA_N"/>
    <property type="match status" value="1"/>
</dbReference>
<dbReference type="Pfam" id="PF03374">
    <property type="entry name" value="ANT"/>
    <property type="match status" value="1"/>
</dbReference>
<name>A0A2S9X6D5_9NEIS</name>
<dbReference type="GO" id="GO:0003677">
    <property type="term" value="F:DNA binding"/>
    <property type="evidence" value="ECO:0007669"/>
    <property type="project" value="InterPro"/>
</dbReference>
<dbReference type="InterPro" id="IPR005039">
    <property type="entry name" value="Ant_C"/>
</dbReference>
<dbReference type="SMART" id="SM01252">
    <property type="entry name" value="KilA-N"/>
    <property type="match status" value="1"/>
</dbReference>
<dbReference type="RefSeq" id="WP_106076375.1">
    <property type="nucleotide sequence ID" value="NZ_MTBD01000016.1"/>
</dbReference>
<evidence type="ECO:0000259" key="1">
    <source>
        <dbReference type="PROSITE" id="PS51301"/>
    </source>
</evidence>
<dbReference type="InterPro" id="IPR018004">
    <property type="entry name" value="KilA/APSES_HTH"/>
</dbReference>
<dbReference type="AlphaFoldDB" id="A0A2S9X6D5"/>
<dbReference type="InterPro" id="IPR017880">
    <property type="entry name" value="KilA_N"/>
</dbReference>
<protein>
    <recommendedName>
        <fullName evidence="1">KilA-N domain-containing protein</fullName>
    </recommendedName>
</protein>
<comment type="caution">
    <text evidence="2">The sequence shown here is derived from an EMBL/GenBank/DDBJ whole genome shotgun (WGS) entry which is preliminary data.</text>
</comment>
<reference evidence="2 3" key="1">
    <citation type="submission" date="2017-01" db="EMBL/GenBank/DDBJ databases">
        <title>New insights into the genetic diversity of Chromobacterium isolated from tropical freshwater lake.</title>
        <authorList>
            <person name="Santos A.B."/>
            <person name="Nascimento A.M."/>
            <person name="Da Silva P.C."/>
        </authorList>
    </citation>
    <scope>NUCLEOTIDE SEQUENCE [LARGE SCALE GENOMIC DNA]</scope>
    <source>
        <strain evidence="2 3">56AF</strain>
    </source>
</reference>
<sequence>MNFNASNSSQALTIANTTIRQDAEGRYCLNDLHKAAGDLPRHAPALWERQASELIEEIGKDTNSYVLVKSRGRNGGTYVAEDLVYAYAMWVSPKFHVEVIHAYKRLVKDGVAVHKNAVDDLMTNPLKYLEALMGQAKALQAEKEQLEAKVEEDAPKVEAFEEFIDSSGLCNKGQAANALGLKSPQALTKIMKAYGFFKDLPGNSLLTVKGQKSGHFKIRQMPIRNSVRTIPTVMIKVSSLPALKEIVDDFEPLKL</sequence>
<dbReference type="Proteomes" id="UP000239469">
    <property type="component" value="Unassembled WGS sequence"/>
</dbReference>
<organism evidence="2 3">
    <name type="scientific">Chromobacterium amazonense</name>
    <dbReference type="NCBI Taxonomy" id="1382803"/>
    <lineage>
        <taxon>Bacteria</taxon>
        <taxon>Pseudomonadati</taxon>
        <taxon>Pseudomonadota</taxon>
        <taxon>Betaproteobacteria</taxon>
        <taxon>Neisseriales</taxon>
        <taxon>Chromobacteriaceae</taxon>
        <taxon>Chromobacterium</taxon>
    </lineage>
</organism>
<dbReference type="OrthoDB" id="9178758at2"/>
<feature type="domain" description="KilA-N" evidence="1">
    <location>
        <begin position="6"/>
        <end position="106"/>
    </location>
</feature>
<accession>A0A2S9X6D5</accession>
<evidence type="ECO:0000313" key="3">
    <source>
        <dbReference type="Proteomes" id="UP000239469"/>
    </source>
</evidence>
<proteinExistence type="predicted"/>
<gene>
    <name evidence="2" type="ORF">BUE93_07760</name>
</gene>
<dbReference type="Pfam" id="PF04383">
    <property type="entry name" value="KilA-N"/>
    <property type="match status" value="1"/>
</dbReference>
<dbReference type="EMBL" id="MTBD01000016">
    <property type="protein sequence ID" value="PRP71256.1"/>
    <property type="molecule type" value="Genomic_DNA"/>
</dbReference>